<dbReference type="GO" id="GO:0004527">
    <property type="term" value="F:exonuclease activity"/>
    <property type="evidence" value="ECO:0007669"/>
    <property type="project" value="UniProtKB-KW"/>
</dbReference>
<feature type="region of interest" description="Disordered" evidence="1">
    <location>
        <begin position="252"/>
        <end position="306"/>
    </location>
</feature>
<reference evidence="3 4" key="2">
    <citation type="journal article" date="2017" name="Nature">
        <title>The Apostasia genome and the evolution of orchids.</title>
        <authorList>
            <person name="Zhang G.Q."/>
            <person name="Liu K.W."/>
            <person name="Li Z."/>
            <person name="Lohaus R."/>
            <person name="Hsiao Y.Y."/>
            <person name="Niu S.C."/>
            <person name="Wang J.Y."/>
            <person name="Lin Y.C."/>
            <person name="Xu Q."/>
            <person name="Chen L.J."/>
            <person name="Yoshida K."/>
            <person name="Fujiwara S."/>
            <person name="Wang Z.W."/>
            <person name="Zhang Y.Q."/>
            <person name="Mitsuda N."/>
            <person name="Wang M."/>
            <person name="Liu G.H."/>
            <person name="Pecoraro L."/>
            <person name="Huang H.X."/>
            <person name="Xiao X.J."/>
            <person name="Lin M."/>
            <person name="Wu X.Y."/>
            <person name="Wu W.L."/>
            <person name="Chen Y.Y."/>
            <person name="Chang S.B."/>
            <person name="Sakamoto S."/>
            <person name="Ohme-Takagi M."/>
            <person name="Yagi M."/>
            <person name="Zeng S.J."/>
            <person name="Shen C.Y."/>
            <person name="Yeh C.M."/>
            <person name="Luo Y.B."/>
            <person name="Tsai W.C."/>
            <person name="Van de Peer Y."/>
            <person name="Liu Z.J."/>
        </authorList>
    </citation>
    <scope>NUCLEOTIDE SEQUENCE [LARGE SCALE GENOMIC DNA]</scope>
    <source>
        <tissue evidence="3">The whole plant</tissue>
    </source>
</reference>
<evidence type="ECO:0000313" key="4">
    <source>
        <dbReference type="Proteomes" id="UP000233837"/>
    </source>
</evidence>
<feature type="compositionally biased region" description="Acidic residues" evidence="1">
    <location>
        <begin position="410"/>
        <end position="420"/>
    </location>
</feature>
<feature type="compositionally biased region" description="Pro residues" evidence="1">
    <location>
        <begin position="285"/>
        <end position="298"/>
    </location>
</feature>
<dbReference type="InterPro" id="IPR025558">
    <property type="entry name" value="DUF4283"/>
</dbReference>
<keyword evidence="3" id="KW-0269">Exonuclease</keyword>
<dbReference type="PANTHER" id="PTHR31286:SF180">
    <property type="entry name" value="OS10G0362600 PROTEIN"/>
    <property type="match status" value="1"/>
</dbReference>
<evidence type="ECO:0000259" key="2">
    <source>
        <dbReference type="Pfam" id="PF14111"/>
    </source>
</evidence>
<sequence length="454" mass="49664">MNSSSTYATNFPPLPSGSSGVPVAPLRDWNNIFAPSEVATDNIPLSFFPEEPEIVPFSGEKLLAGAQGWSLCLVGYSLGRRPYYETLLGAIKRTWSLKGSVKLLSLSDGFFLLRFTSSEDFDMVWNRGVWFLLGRPFVLQKWHPRFRPTRENFSNVPIWVKIHDLPLACWNSEGISRIASKVGIPLAVDSLTAQKTRLTYARVCVQVDCSAKYPDEIPISLDGDVFSLKVQYEWRPTPCEFCKSLVHPSSLCPSNPSPSTANPGKPSASARGRSTSRKPQNRTPRPSPAYTPSNPPPSSSFKPSASLPDIAIPVVGTQDAIATTINDPAPEQRPTPDPVNDNLTVLNSSEIIPKHNLETIAEVETLPVIPNLNSPNEDTASTSGSSFSLALQTSQSFHSPNKFSSLQDNLQDDALGEEDTGQFKTSHKQSPIYINTGKKPAKGKGRKPPNNPKH</sequence>
<protein>
    <submittedName>
        <fullName evidence="3">RNA exonuclease 1</fullName>
    </submittedName>
</protein>
<evidence type="ECO:0000256" key="1">
    <source>
        <dbReference type="SAM" id="MobiDB-lite"/>
    </source>
</evidence>
<dbReference type="EMBL" id="KZ502537">
    <property type="protein sequence ID" value="PKU76688.1"/>
    <property type="molecule type" value="Genomic_DNA"/>
</dbReference>
<feature type="compositionally biased region" description="Polar residues" evidence="1">
    <location>
        <begin position="422"/>
        <end position="433"/>
    </location>
</feature>
<evidence type="ECO:0000313" key="3">
    <source>
        <dbReference type="EMBL" id="PKU76688.1"/>
    </source>
</evidence>
<dbReference type="Proteomes" id="UP000233837">
    <property type="component" value="Unassembled WGS sequence"/>
</dbReference>
<dbReference type="PANTHER" id="PTHR31286">
    <property type="entry name" value="GLYCINE-RICH CELL WALL STRUCTURAL PROTEIN 1.8-LIKE"/>
    <property type="match status" value="1"/>
</dbReference>
<feature type="compositionally biased region" description="Polar residues" evidence="1">
    <location>
        <begin position="371"/>
        <end position="409"/>
    </location>
</feature>
<dbReference type="AlphaFoldDB" id="A0A2I0WM15"/>
<reference evidence="3 4" key="1">
    <citation type="journal article" date="2016" name="Sci. Rep.">
        <title>The Dendrobium catenatum Lindl. genome sequence provides insights into polysaccharide synthase, floral development and adaptive evolution.</title>
        <authorList>
            <person name="Zhang G.Q."/>
            <person name="Xu Q."/>
            <person name="Bian C."/>
            <person name="Tsai W.C."/>
            <person name="Yeh C.M."/>
            <person name="Liu K.W."/>
            <person name="Yoshida K."/>
            <person name="Zhang L.S."/>
            <person name="Chang S.B."/>
            <person name="Chen F."/>
            <person name="Shi Y."/>
            <person name="Su Y.Y."/>
            <person name="Zhang Y.Q."/>
            <person name="Chen L.J."/>
            <person name="Yin Y."/>
            <person name="Lin M."/>
            <person name="Huang H."/>
            <person name="Deng H."/>
            <person name="Wang Z.W."/>
            <person name="Zhu S.L."/>
            <person name="Zhao X."/>
            <person name="Deng C."/>
            <person name="Niu S.C."/>
            <person name="Huang J."/>
            <person name="Wang M."/>
            <person name="Liu G.H."/>
            <person name="Yang H.J."/>
            <person name="Xiao X.J."/>
            <person name="Hsiao Y.Y."/>
            <person name="Wu W.L."/>
            <person name="Chen Y.Y."/>
            <person name="Mitsuda N."/>
            <person name="Ohme-Takagi M."/>
            <person name="Luo Y.B."/>
            <person name="Van de Peer Y."/>
            <person name="Liu Z.J."/>
        </authorList>
    </citation>
    <scope>NUCLEOTIDE SEQUENCE [LARGE SCALE GENOMIC DNA]</scope>
    <source>
        <tissue evidence="3">The whole plant</tissue>
    </source>
</reference>
<feature type="compositionally biased region" description="Basic residues" evidence="1">
    <location>
        <begin position="439"/>
        <end position="454"/>
    </location>
</feature>
<accession>A0A2I0WM15</accession>
<feature type="region of interest" description="Disordered" evidence="1">
    <location>
        <begin position="370"/>
        <end position="454"/>
    </location>
</feature>
<feature type="domain" description="DUF4283" evidence="2">
    <location>
        <begin position="67"/>
        <end position="149"/>
    </location>
</feature>
<proteinExistence type="predicted"/>
<keyword evidence="3" id="KW-0378">Hydrolase</keyword>
<name>A0A2I0WM15_9ASPA</name>
<keyword evidence="4" id="KW-1185">Reference proteome</keyword>
<dbReference type="Pfam" id="PF14111">
    <property type="entry name" value="DUF4283"/>
    <property type="match status" value="1"/>
</dbReference>
<keyword evidence="3" id="KW-0540">Nuclease</keyword>
<gene>
    <name evidence="3" type="ORF">MA16_Dca001293</name>
</gene>
<organism evidence="3 4">
    <name type="scientific">Dendrobium catenatum</name>
    <dbReference type="NCBI Taxonomy" id="906689"/>
    <lineage>
        <taxon>Eukaryota</taxon>
        <taxon>Viridiplantae</taxon>
        <taxon>Streptophyta</taxon>
        <taxon>Embryophyta</taxon>
        <taxon>Tracheophyta</taxon>
        <taxon>Spermatophyta</taxon>
        <taxon>Magnoliopsida</taxon>
        <taxon>Liliopsida</taxon>
        <taxon>Asparagales</taxon>
        <taxon>Orchidaceae</taxon>
        <taxon>Epidendroideae</taxon>
        <taxon>Malaxideae</taxon>
        <taxon>Dendrobiinae</taxon>
        <taxon>Dendrobium</taxon>
    </lineage>
</organism>
<dbReference type="InterPro" id="IPR040256">
    <property type="entry name" value="At4g02000-like"/>
</dbReference>